<dbReference type="RefSeq" id="WP_027413525.1">
    <property type="nucleotide sequence ID" value="NZ_BMWS01000006.1"/>
</dbReference>
<feature type="domain" description="N-acetyltransferase" evidence="1">
    <location>
        <begin position="17"/>
        <end position="181"/>
    </location>
</feature>
<sequence length="197" mass="23364">MIHLKFDQYYAIENEVILLRPITQEDFDNLLYFAIQEPEIWQHSLFPPNSKENLIRYINSAIKAREKEDSYPFIIYDKRTNRYAGCTRFYDIKVFHKTAGIGYTWYGKNFQGTGLNKHCKFLLLEFAFEQMQVERIEFKVDRNNIRSINALKSIGATPEGILRSNYTIENGRRDSMILSILKNEWFDTVKSILLKKL</sequence>
<proteinExistence type="predicted"/>
<evidence type="ECO:0000313" key="2">
    <source>
        <dbReference type="EMBL" id="GGX11682.1"/>
    </source>
</evidence>
<dbReference type="SUPFAM" id="SSF55729">
    <property type="entry name" value="Acyl-CoA N-acyltransferases (Nat)"/>
    <property type="match status" value="1"/>
</dbReference>
<dbReference type="PROSITE" id="PS51186">
    <property type="entry name" value="GNAT"/>
    <property type="match status" value="1"/>
</dbReference>
<accession>A0A918JUR5</accession>
<comment type="caution">
    <text evidence="2">The sequence shown here is derived from an EMBL/GenBank/DDBJ whole genome shotgun (WGS) entry which is preliminary data.</text>
</comment>
<dbReference type="GO" id="GO:0016747">
    <property type="term" value="F:acyltransferase activity, transferring groups other than amino-acyl groups"/>
    <property type="evidence" value="ECO:0007669"/>
    <property type="project" value="InterPro"/>
</dbReference>
<dbReference type="Pfam" id="PF13302">
    <property type="entry name" value="Acetyltransf_3"/>
    <property type="match status" value="1"/>
</dbReference>
<dbReference type="InterPro" id="IPR016181">
    <property type="entry name" value="Acyl_CoA_acyltransferase"/>
</dbReference>
<dbReference type="Proteomes" id="UP000601108">
    <property type="component" value="Unassembled WGS sequence"/>
</dbReference>
<dbReference type="AlphaFoldDB" id="A0A918JUR5"/>
<dbReference type="PANTHER" id="PTHR43610">
    <property type="entry name" value="BLL6696 PROTEIN"/>
    <property type="match status" value="1"/>
</dbReference>
<gene>
    <name evidence="2" type="ORF">GCM10007384_11730</name>
</gene>
<evidence type="ECO:0000259" key="1">
    <source>
        <dbReference type="PROSITE" id="PS51186"/>
    </source>
</evidence>
<protein>
    <submittedName>
        <fullName evidence="2">GCN5 family acetyltransferase</fullName>
    </submittedName>
</protein>
<dbReference type="EMBL" id="BMWS01000006">
    <property type="protein sequence ID" value="GGX11682.1"/>
    <property type="molecule type" value="Genomic_DNA"/>
</dbReference>
<dbReference type="PANTHER" id="PTHR43610:SF1">
    <property type="entry name" value="N-ACETYLTRANSFERASE DOMAIN-CONTAINING PROTEIN"/>
    <property type="match status" value="1"/>
</dbReference>
<evidence type="ECO:0000313" key="3">
    <source>
        <dbReference type="Proteomes" id="UP000601108"/>
    </source>
</evidence>
<organism evidence="2 3">
    <name type="scientific">Aquimarina muelleri</name>
    <dbReference type="NCBI Taxonomy" id="279356"/>
    <lineage>
        <taxon>Bacteria</taxon>
        <taxon>Pseudomonadati</taxon>
        <taxon>Bacteroidota</taxon>
        <taxon>Flavobacteriia</taxon>
        <taxon>Flavobacteriales</taxon>
        <taxon>Flavobacteriaceae</taxon>
        <taxon>Aquimarina</taxon>
    </lineage>
</organism>
<reference evidence="2 3" key="1">
    <citation type="journal article" date="2014" name="Int. J. Syst. Evol. Microbiol.">
        <title>Complete genome sequence of Corynebacterium casei LMG S-19264T (=DSM 44701T), isolated from a smear-ripened cheese.</title>
        <authorList>
            <consortium name="US DOE Joint Genome Institute (JGI-PGF)"/>
            <person name="Walter F."/>
            <person name="Albersmeier A."/>
            <person name="Kalinowski J."/>
            <person name="Ruckert C."/>
        </authorList>
    </citation>
    <scope>NUCLEOTIDE SEQUENCE [LARGE SCALE GENOMIC DNA]</scope>
    <source>
        <strain evidence="2 3">KCTC 12285</strain>
    </source>
</reference>
<keyword evidence="3" id="KW-1185">Reference proteome</keyword>
<dbReference type="Gene3D" id="3.40.630.30">
    <property type="match status" value="1"/>
</dbReference>
<dbReference type="InterPro" id="IPR000182">
    <property type="entry name" value="GNAT_dom"/>
</dbReference>
<name>A0A918JUR5_9FLAO</name>